<evidence type="ECO:0000256" key="4">
    <source>
        <dbReference type="ARBA" id="ARBA00022598"/>
    </source>
</evidence>
<feature type="binding site" evidence="12">
    <location>
        <position position="32"/>
    </location>
    <ligand>
        <name>UDP-N-acetyl-alpha-D-muramoyl-L-alanyl-D-glutamate</name>
        <dbReference type="ChEBI" id="CHEBI:83900"/>
    </ligand>
</feature>
<evidence type="ECO:0000313" key="17">
    <source>
        <dbReference type="EMBL" id="MBM7838893.1"/>
    </source>
</evidence>
<dbReference type="SUPFAM" id="SSF53244">
    <property type="entry name" value="MurD-like peptide ligases, peptide-binding domain"/>
    <property type="match status" value="1"/>
</dbReference>
<keyword evidence="8 12" id="KW-0133">Cell shape</keyword>
<dbReference type="InterPro" id="IPR035911">
    <property type="entry name" value="MurE/MurF_N"/>
</dbReference>
<dbReference type="PANTHER" id="PTHR23135:SF4">
    <property type="entry name" value="UDP-N-ACETYLMURAMOYL-L-ALANYL-D-GLUTAMATE--2,6-DIAMINOPIMELATE LIGASE MURE HOMOLOG, CHLOROPLASTIC"/>
    <property type="match status" value="1"/>
</dbReference>
<dbReference type="Gene3D" id="3.40.1190.10">
    <property type="entry name" value="Mur-like, catalytic domain"/>
    <property type="match status" value="1"/>
</dbReference>
<keyword evidence="4 12" id="KW-0436">Ligase</keyword>
<feature type="domain" description="Mur ligase C-terminal" evidence="15">
    <location>
        <begin position="339"/>
        <end position="464"/>
    </location>
</feature>
<evidence type="ECO:0000256" key="1">
    <source>
        <dbReference type="ARBA" id="ARBA00004752"/>
    </source>
</evidence>
<evidence type="ECO:0000313" key="18">
    <source>
        <dbReference type="Proteomes" id="UP001179280"/>
    </source>
</evidence>
<feature type="domain" description="Mur ligase central" evidence="16">
    <location>
        <begin position="116"/>
        <end position="316"/>
    </location>
</feature>
<dbReference type="InterPro" id="IPR036615">
    <property type="entry name" value="Mur_ligase_C_dom_sf"/>
</dbReference>
<keyword evidence="9 12" id="KW-0573">Peptidoglycan synthesis</keyword>
<dbReference type="Pfam" id="PF08245">
    <property type="entry name" value="Mur_ligase_M"/>
    <property type="match status" value="1"/>
</dbReference>
<sequence>MTHFSGNTDALDNIVFIVGPKPAPITALTYDSRKVEKDGCFVCIDGHQSDGHLFIESAIHNGAHVIIGSKKNILMDWYYKRPDLTFVLVRDTKKALARYATTFYQNVHEKMSLIGVTGTNGKTTITAYIRSLLNALGNPTGSIGTAGVWDQQQKLEFNKSTPTTPESSDLHSIFSHLYEKKASHVVMEATSIALDQERLHGIQFNLAVHSNLWPEHLDFHHTMEDYKKAKLRLFEQADIAVVNNDDDGMAPDIIRMFEGELWTYGMERDADVRARNMKSVAAGTSFDLLVDGKVHSVIVPIFGNHNVANFLAAVTTCLAQGHGIENILRVLPLIQGPPGRFQVVNNYPDRQLVLDFAHSPRALETLFETIEPFSYNRIILLITGIGIRERHLRPEIAQAVEGKADAYVVTVDHPGDEDPEIVMADVVSGFTEVPANLHLEAKRGQAIQKAMSLAEKGDLILITGICMETFQIVKGERVPYHDFDEIKSFLHKHHAITTC</sequence>
<evidence type="ECO:0000259" key="16">
    <source>
        <dbReference type="Pfam" id="PF08245"/>
    </source>
</evidence>
<comment type="cofactor">
    <cofactor evidence="12">
        <name>Mg(2+)</name>
        <dbReference type="ChEBI" id="CHEBI:18420"/>
    </cofactor>
</comment>
<dbReference type="InterPro" id="IPR000713">
    <property type="entry name" value="Mur_ligase_N"/>
</dbReference>
<dbReference type="GO" id="GO:0008765">
    <property type="term" value="F:UDP-N-acetylmuramoylalanyl-D-glutamate-2,6-diaminopimelate ligase activity"/>
    <property type="evidence" value="ECO:0007669"/>
    <property type="project" value="UniProtKB-EC"/>
</dbReference>
<feature type="binding site" evidence="12">
    <location>
        <position position="196"/>
    </location>
    <ligand>
        <name>UDP-N-acetyl-alpha-D-muramoyl-L-alanyl-D-glutamate</name>
        <dbReference type="ChEBI" id="CHEBI:83900"/>
    </ligand>
</feature>
<dbReference type="EMBL" id="JAFBCV010000005">
    <property type="protein sequence ID" value="MBM7838893.1"/>
    <property type="molecule type" value="Genomic_DNA"/>
</dbReference>
<keyword evidence="5 12" id="KW-0132">Cell division</keyword>
<evidence type="ECO:0000256" key="2">
    <source>
        <dbReference type="ARBA" id="ARBA00005898"/>
    </source>
</evidence>
<name>A0ABS2STN5_9BACI</name>
<dbReference type="Gene3D" id="3.40.1390.10">
    <property type="entry name" value="MurE/MurF, N-terminal domain"/>
    <property type="match status" value="1"/>
</dbReference>
<evidence type="ECO:0000256" key="5">
    <source>
        <dbReference type="ARBA" id="ARBA00022618"/>
    </source>
</evidence>
<dbReference type="PROSITE" id="PS01011">
    <property type="entry name" value="FOLYLPOLYGLU_SYNT_1"/>
    <property type="match status" value="1"/>
</dbReference>
<keyword evidence="12" id="KW-0460">Magnesium</keyword>
<dbReference type="SUPFAM" id="SSF63418">
    <property type="entry name" value="MurE/MurF N-terminal domain"/>
    <property type="match status" value="1"/>
</dbReference>
<evidence type="ECO:0000256" key="8">
    <source>
        <dbReference type="ARBA" id="ARBA00022960"/>
    </source>
</evidence>
<feature type="modified residue" description="N6-carboxylysine" evidence="12">
    <location>
        <position position="230"/>
    </location>
</feature>
<keyword evidence="18" id="KW-1185">Reference proteome</keyword>
<keyword evidence="11 12" id="KW-0961">Cell wall biogenesis/degradation</keyword>
<evidence type="ECO:0000256" key="11">
    <source>
        <dbReference type="ARBA" id="ARBA00023316"/>
    </source>
</evidence>
<organism evidence="17 18">
    <name type="scientific">Shouchella xiaoxiensis</name>
    <dbReference type="NCBI Taxonomy" id="766895"/>
    <lineage>
        <taxon>Bacteria</taxon>
        <taxon>Bacillati</taxon>
        <taxon>Bacillota</taxon>
        <taxon>Bacilli</taxon>
        <taxon>Bacillales</taxon>
        <taxon>Bacillaceae</taxon>
        <taxon>Shouchella</taxon>
    </lineage>
</organism>
<comment type="PTM">
    <text evidence="12">Carboxylation is probably crucial for Mg(2+) binding and, consequently, for the gamma-phosphate positioning of ATP.</text>
</comment>
<proteinExistence type="inferred from homology"/>
<evidence type="ECO:0000256" key="13">
    <source>
        <dbReference type="RuleBase" id="RU004135"/>
    </source>
</evidence>
<dbReference type="InterPro" id="IPR005761">
    <property type="entry name" value="UDP-N-AcMur-Glu-dNH2Pim_ligase"/>
</dbReference>
<dbReference type="EC" id="6.3.2.-" evidence="12"/>
<evidence type="ECO:0000256" key="6">
    <source>
        <dbReference type="ARBA" id="ARBA00022741"/>
    </source>
</evidence>
<feature type="binding site" evidence="12">
    <location>
        <begin position="163"/>
        <end position="164"/>
    </location>
    <ligand>
        <name>UDP-N-acetyl-alpha-D-muramoyl-L-alanyl-D-glutamate</name>
        <dbReference type="ChEBI" id="CHEBI:83900"/>
    </ligand>
</feature>
<comment type="similarity">
    <text evidence="2 12">Belongs to the MurCDEF family. MurE subfamily.</text>
</comment>
<dbReference type="InterPro" id="IPR013221">
    <property type="entry name" value="Mur_ligase_cen"/>
</dbReference>
<evidence type="ECO:0000256" key="9">
    <source>
        <dbReference type="ARBA" id="ARBA00022984"/>
    </source>
</evidence>
<dbReference type="Proteomes" id="UP001179280">
    <property type="component" value="Unassembled WGS sequence"/>
</dbReference>
<evidence type="ECO:0000259" key="14">
    <source>
        <dbReference type="Pfam" id="PF01225"/>
    </source>
</evidence>
<dbReference type="HAMAP" id="MF_00208">
    <property type="entry name" value="MurE"/>
    <property type="match status" value="1"/>
</dbReference>
<keyword evidence="7 12" id="KW-0067">ATP-binding</keyword>
<evidence type="ECO:0000256" key="12">
    <source>
        <dbReference type="HAMAP-Rule" id="MF_00208"/>
    </source>
</evidence>
<comment type="pathway">
    <text evidence="1 12 13">Cell wall biogenesis; peptidoglycan biosynthesis.</text>
</comment>
<dbReference type="SUPFAM" id="SSF53623">
    <property type="entry name" value="MurD-like peptide ligases, catalytic domain"/>
    <property type="match status" value="1"/>
</dbReference>
<dbReference type="Gene3D" id="3.90.190.20">
    <property type="entry name" value="Mur ligase, C-terminal domain"/>
    <property type="match status" value="1"/>
</dbReference>
<keyword evidence="10 12" id="KW-0131">Cell cycle</keyword>
<dbReference type="InterPro" id="IPR036565">
    <property type="entry name" value="Mur-like_cat_sf"/>
</dbReference>
<dbReference type="InterPro" id="IPR004101">
    <property type="entry name" value="Mur_ligase_C"/>
</dbReference>
<dbReference type="NCBIfam" id="NF001126">
    <property type="entry name" value="PRK00139.1-4"/>
    <property type="match status" value="1"/>
</dbReference>
<dbReference type="InterPro" id="IPR018109">
    <property type="entry name" value="Folylpolyglutamate_synth_CS"/>
</dbReference>
<dbReference type="Pfam" id="PF01225">
    <property type="entry name" value="Mur_ligase"/>
    <property type="match status" value="1"/>
</dbReference>
<feature type="binding site" evidence="12">
    <location>
        <position position="190"/>
    </location>
    <ligand>
        <name>UDP-N-acetyl-alpha-D-muramoyl-L-alanyl-D-glutamate</name>
        <dbReference type="ChEBI" id="CHEBI:83900"/>
    </ligand>
</feature>
<comment type="caution">
    <text evidence="17">The sequence shown here is derived from an EMBL/GenBank/DDBJ whole genome shotgun (WGS) entry which is preliminary data.</text>
</comment>
<protein>
    <recommendedName>
        <fullName evidence="12">UDP-N-acetylmuramyl-tripeptide synthetase</fullName>
        <ecNumber evidence="12">6.3.2.-</ecNumber>
    </recommendedName>
    <alternativeName>
        <fullName evidence="12">UDP-MurNAc-tripeptide synthetase</fullName>
    </alternativeName>
</protein>
<evidence type="ECO:0000256" key="7">
    <source>
        <dbReference type="ARBA" id="ARBA00022840"/>
    </source>
</evidence>
<evidence type="ECO:0000256" key="3">
    <source>
        <dbReference type="ARBA" id="ARBA00022490"/>
    </source>
</evidence>
<comment type="function">
    <text evidence="12">Catalyzes the addition of an amino acid to the nucleotide precursor UDP-N-acetylmuramoyl-L-alanyl-D-glutamate (UMAG) in the biosynthesis of bacterial cell-wall peptidoglycan.</text>
</comment>
<keyword evidence="6 12" id="KW-0547">Nucleotide-binding</keyword>
<comment type="caution">
    <text evidence="12">Lacks conserved residue(s) required for the propagation of feature annotation.</text>
</comment>
<keyword evidence="3 12" id="KW-0963">Cytoplasm</keyword>
<evidence type="ECO:0000256" key="10">
    <source>
        <dbReference type="ARBA" id="ARBA00023306"/>
    </source>
</evidence>
<accession>A0ABS2STN5</accession>
<feature type="binding site" evidence="12">
    <location>
        <position position="198"/>
    </location>
    <ligand>
        <name>UDP-N-acetyl-alpha-D-muramoyl-L-alanyl-D-glutamate</name>
        <dbReference type="ChEBI" id="CHEBI:83900"/>
    </ligand>
</feature>
<feature type="domain" description="Mur ligase N-terminal catalytic" evidence="14">
    <location>
        <begin position="25"/>
        <end position="104"/>
    </location>
</feature>
<dbReference type="RefSeq" id="WP_204466213.1">
    <property type="nucleotide sequence ID" value="NZ_JAFBCV010000005.1"/>
</dbReference>
<dbReference type="NCBIfam" id="TIGR01085">
    <property type="entry name" value="murE"/>
    <property type="match status" value="1"/>
</dbReference>
<dbReference type="Pfam" id="PF02875">
    <property type="entry name" value="Mur_ligase_C"/>
    <property type="match status" value="1"/>
</dbReference>
<dbReference type="PANTHER" id="PTHR23135">
    <property type="entry name" value="MUR LIGASE FAMILY MEMBER"/>
    <property type="match status" value="1"/>
</dbReference>
<reference evidence="17" key="1">
    <citation type="submission" date="2021-01" db="EMBL/GenBank/DDBJ databases">
        <title>Genomic Encyclopedia of Type Strains, Phase IV (KMG-IV): sequencing the most valuable type-strain genomes for metagenomic binning, comparative biology and taxonomic classification.</title>
        <authorList>
            <person name="Goeker M."/>
        </authorList>
    </citation>
    <scope>NUCLEOTIDE SEQUENCE</scope>
    <source>
        <strain evidence="17">DSM 21943</strain>
    </source>
</reference>
<feature type="binding site" evidence="12">
    <location>
        <begin position="118"/>
        <end position="124"/>
    </location>
    <ligand>
        <name>ATP</name>
        <dbReference type="ChEBI" id="CHEBI:30616"/>
    </ligand>
</feature>
<evidence type="ECO:0000259" key="15">
    <source>
        <dbReference type="Pfam" id="PF02875"/>
    </source>
</evidence>
<gene>
    <name evidence="12" type="primary">murE</name>
    <name evidence="17" type="ORF">JOC54_002152</name>
</gene>
<comment type="subcellular location">
    <subcellularLocation>
        <location evidence="12 13">Cytoplasm</location>
    </subcellularLocation>
</comment>